<keyword evidence="2" id="KW-0328">Glycosyltransferase</keyword>
<sequence>MAAIQDRESEFQVIIIEPFYGGSHKTFVDTFACNLEENGTKYNIVTLPAKKWHWRARCSALQLYSKIEHVELKSKGLLWCSSVLNLAELLGLRPDFGKCRKIVYFHENQLIYPIQQIKKRDIQYALNEITTCLASDLVLFNSEFNRTSFLDNISKIIKMIPDNRPKNVRDIIEMKSRVMYFPVMFPKLVPTTATKPVVLQIVWPHRWEFDKDPNEFFEVMMELKKGNMDFRISVLGEQFTDVPQVFEQMKSDSDLKDRFTHFGYVESKDDYYKILRNSHVAVSTAKHEFFGVSMLEATYCGCLPLLPNRLVYPEIYPGGCLYNDRKELIGKLKAYCECPQKAVDDRQNLCIDFEKYSAEALSSKYLEILNE</sequence>
<dbReference type="EMBL" id="CAKOFQ010007062">
    <property type="protein sequence ID" value="CAH1989335.1"/>
    <property type="molecule type" value="Genomic_DNA"/>
</dbReference>
<dbReference type="CDD" id="cd01635">
    <property type="entry name" value="Glycosyltransferase_GTB-type"/>
    <property type="match status" value="1"/>
</dbReference>
<dbReference type="AlphaFoldDB" id="A0A9P0LBZ7"/>
<evidence type="ECO:0000256" key="2">
    <source>
        <dbReference type="ARBA" id="ARBA00022676"/>
    </source>
</evidence>
<feature type="domain" description="Glycosyl transferase family 1" evidence="7">
    <location>
        <begin position="202"/>
        <end position="315"/>
    </location>
</feature>
<keyword evidence="10" id="KW-1185">Reference proteome</keyword>
<comment type="caution">
    <text evidence="9">The sequence shown here is derived from an EMBL/GenBank/DDBJ whole genome shotgun (WGS) entry which is preliminary data.</text>
</comment>
<evidence type="ECO:0000256" key="5">
    <source>
        <dbReference type="ARBA" id="ARBA00044539"/>
    </source>
</evidence>
<evidence type="ECO:0000256" key="3">
    <source>
        <dbReference type="ARBA" id="ARBA00022679"/>
    </source>
</evidence>
<evidence type="ECO:0000313" key="10">
    <source>
        <dbReference type="Proteomes" id="UP001152888"/>
    </source>
</evidence>
<dbReference type="GO" id="GO:0016438">
    <property type="term" value="F:tRNA-queuosine(34) beta-mannosyltransferase activity"/>
    <property type="evidence" value="ECO:0007669"/>
    <property type="project" value="UniProtKB-EC"/>
</dbReference>
<dbReference type="OrthoDB" id="10032790at2759"/>
<name>A0A9P0LBZ7_ACAOB</name>
<reference evidence="9" key="1">
    <citation type="submission" date="2022-03" db="EMBL/GenBank/DDBJ databases">
        <authorList>
            <person name="Sayadi A."/>
        </authorList>
    </citation>
    <scope>NUCLEOTIDE SEQUENCE</scope>
</reference>
<evidence type="ECO:0000256" key="6">
    <source>
        <dbReference type="ARBA" id="ARBA00048439"/>
    </source>
</evidence>
<feature type="domain" description="tRNA-queuosine alpha-mannosyltransferase N-terminal" evidence="8">
    <location>
        <begin position="12"/>
        <end position="183"/>
    </location>
</feature>
<keyword evidence="3" id="KW-0808">Transferase</keyword>
<gene>
    <name evidence="9" type="ORF">ACAOBT_LOCUS18974</name>
</gene>
<accession>A0A9P0LBZ7</accession>
<organism evidence="9 10">
    <name type="scientific">Acanthoscelides obtectus</name>
    <name type="common">Bean weevil</name>
    <name type="synonym">Bruchus obtectus</name>
    <dbReference type="NCBI Taxonomy" id="200917"/>
    <lineage>
        <taxon>Eukaryota</taxon>
        <taxon>Metazoa</taxon>
        <taxon>Ecdysozoa</taxon>
        <taxon>Arthropoda</taxon>
        <taxon>Hexapoda</taxon>
        <taxon>Insecta</taxon>
        <taxon>Pterygota</taxon>
        <taxon>Neoptera</taxon>
        <taxon>Endopterygota</taxon>
        <taxon>Coleoptera</taxon>
        <taxon>Polyphaga</taxon>
        <taxon>Cucujiformia</taxon>
        <taxon>Chrysomeloidea</taxon>
        <taxon>Chrysomelidae</taxon>
        <taxon>Bruchinae</taxon>
        <taxon>Bruchini</taxon>
        <taxon>Acanthoscelides</taxon>
    </lineage>
</organism>
<dbReference type="SUPFAM" id="SSF53756">
    <property type="entry name" value="UDP-Glycosyltransferase/glycogen phosphorylase"/>
    <property type="match status" value="1"/>
</dbReference>
<evidence type="ECO:0000313" key="9">
    <source>
        <dbReference type="EMBL" id="CAH1989335.1"/>
    </source>
</evidence>
<evidence type="ECO:0000256" key="1">
    <source>
        <dbReference type="ARBA" id="ARBA00009481"/>
    </source>
</evidence>
<proteinExistence type="inferred from homology"/>
<comment type="similarity">
    <text evidence="1">Belongs to the glycosyltransferase group 1 family. Glycosyltransferase 4 subfamily.</text>
</comment>
<comment type="catalytic activity">
    <reaction evidence="6">
        <text>queuosine(34) in tRNA(Asp) + GDP-alpha-D-mannose = O-4''-alpha-D-mannosylqueuosine(34) in tRNA(Asp) + GDP + H(+)</text>
        <dbReference type="Rhea" id="RHEA:12885"/>
        <dbReference type="Rhea" id="RHEA-COMP:18572"/>
        <dbReference type="Rhea" id="RHEA-COMP:18581"/>
        <dbReference type="ChEBI" id="CHEBI:15378"/>
        <dbReference type="ChEBI" id="CHEBI:57527"/>
        <dbReference type="ChEBI" id="CHEBI:58189"/>
        <dbReference type="ChEBI" id="CHEBI:194431"/>
        <dbReference type="ChEBI" id="CHEBI:194442"/>
        <dbReference type="EC" id="2.4.1.110"/>
    </reaction>
    <physiologicalReaction direction="left-to-right" evidence="6">
        <dbReference type="Rhea" id="RHEA:12886"/>
    </physiologicalReaction>
</comment>
<dbReference type="InterPro" id="IPR051862">
    <property type="entry name" value="GT-like_domain_containing_1"/>
</dbReference>
<dbReference type="EC" id="2.4.1.110" evidence="4"/>
<dbReference type="Pfam" id="PF00534">
    <property type="entry name" value="Glycos_transf_1"/>
    <property type="match status" value="1"/>
</dbReference>
<dbReference type="Gene3D" id="3.40.50.2000">
    <property type="entry name" value="Glycogen Phosphorylase B"/>
    <property type="match status" value="1"/>
</dbReference>
<dbReference type="Pfam" id="PF12038">
    <property type="entry name" value="QTMAN_N"/>
    <property type="match status" value="1"/>
</dbReference>
<dbReference type="InterPro" id="IPR022701">
    <property type="entry name" value="QTMAN_N"/>
</dbReference>
<protein>
    <recommendedName>
        <fullName evidence="5">tRNA-queuosine alpha-mannosyltransferase</fullName>
        <ecNumber evidence="4">2.4.1.110</ecNumber>
    </recommendedName>
</protein>
<evidence type="ECO:0000259" key="8">
    <source>
        <dbReference type="Pfam" id="PF12038"/>
    </source>
</evidence>
<dbReference type="InterPro" id="IPR001296">
    <property type="entry name" value="Glyco_trans_1"/>
</dbReference>
<dbReference type="Proteomes" id="UP001152888">
    <property type="component" value="Unassembled WGS sequence"/>
</dbReference>
<evidence type="ECO:0000256" key="4">
    <source>
        <dbReference type="ARBA" id="ARBA00044517"/>
    </source>
</evidence>
<dbReference type="PANTHER" id="PTHR13615:SF3">
    <property type="entry name" value="GLYCOSYLTRANSFERASE-LIKE DOMAIN-CONTAINING PROTEIN 1"/>
    <property type="match status" value="1"/>
</dbReference>
<evidence type="ECO:0000259" key="7">
    <source>
        <dbReference type="Pfam" id="PF00534"/>
    </source>
</evidence>
<dbReference type="PANTHER" id="PTHR13615">
    <property type="entry name" value="GLYCOSYLTRANSFERASE-LIKE 1"/>
    <property type="match status" value="1"/>
</dbReference>